<evidence type="ECO:0000256" key="2">
    <source>
        <dbReference type="SAM" id="MobiDB-lite"/>
    </source>
</evidence>
<reference evidence="6 7" key="1">
    <citation type="submission" date="2016-07" db="EMBL/GenBank/DDBJ databases">
        <title>Pervasive Adenine N6-methylation of Active Genes in Fungi.</title>
        <authorList>
            <consortium name="DOE Joint Genome Institute"/>
            <person name="Mondo S.J."/>
            <person name="Dannebaum R.O."/>
            <person name="Kuo R.C."/>
            <person name="Labutti K."/>
            <person name="Haridas S."/>
            <person name="Kuo A."/>
            <person name="Salamov A."/>
            <person name="Ahrendt S.R."/>
            <person name="Lipzen A."/>
            <person name="Sullivan W."/>
            <person name="Andreopoulos W.B."/>
            <person name="Clum A."/>
            <person name="Lindquist E."/>
            <person name="Daum C."/>
            <person name="Ramamoorthy G.K."/>
            <person name="Gryganskyi A."/>
            <person name="Culley D."/>
            <person name="Magnuson J.K."/>
            <person name="James T.Y."/>
            <person name="O'Malley M.A."/>
            <person name="Stajich J.E."/>
            <person name="Spatafora J.W."/>
            <person name="Visel A."/>
            <person name="Grigoriev I.V."/>
        </authorList>
    </citation>
    <scope>NUCLEOTIDE SEQUENCE [LARGE SCALE GENOMIC DNA]</scope>
    <source>
        <strain evidence="6 7">62-1032</strain>
    </source>
</reference>
<evidence type="ECO:0000313" key="7">
    <source>
        <dbReference type="Proteomes" id="UP000193467"/>
    </source>
</evidence>
<dbReference type="FunCoup" id="A0A1Y2FHW4">
    <property type="interactions" value="638"/>
</dbReference>
<keyword evidence="7" id="KW-1185">Reference proteome</keyword>
<dbReference type="SUPFAM" id="SSF56112">
    <property type="entry name" value="Protein kinase-like (PK-like)"/>
    <property type="match status" value="1"/>
</dbReference>
<evidence type="ECO:0000259" key="5">
    <source>
        <dbReference type="PROSITE" id="PS51190"/>
    </source>
</evidence>
<feature type="compositionally biased region" description="Low complexity" evidence="2">
    <location>
        <begin position="3158"/>
        <end position="3171"/>
    </location>
</feature>
<comment type="caution">
    <text evidence="6">The sequence shown here is derived from an EMBL/GenBank/DDBJ whole genome shotgun (WGS) entry which is preliminary data.</text>
</comment>
<feature type="domain" description="FATC" evidence="5">
    <location>
        <begin position="3691"/>
        <end position="3723"/>
    </location>
</feature>
<dbReference type="Pfam" id="PF02259">
    <property type="entry name" value="FAT"/>
    <property type="match status" value="1"/>
</dbReference>
<feature type="domain" description="FAT" evidence="4">
    <location>
        <begin position="2574"/>
        <end position="3132"/>
    </location>
</feature>
<dbReference type="Pfam" id="PF20206">
    <property type="entry name" value="Tra1_ring"/>
    <property type="match status" value="3"/>
</dbReference>
<dbReference type="OrthoDB" id="5570127at2759"/>
<dbReference type="Pfam" id="PF00454">
    <property type="entry name" value="PI3_PI4_kinase"/>
    <property type="match status" value="1"/>
</dbReference>
<dbReference type="GO" id="GO:0000124">
    <property type="term" value="C:SAGA complex"/>
    <property type="evidence" value="ECO:0007669"/>
    <property type="project" value="TreeGrafter"/>
</dbReference>
<feature type="region of interest" description="Disordered" evidence="2">
    <location>
        <begin position="3158"/>
        <end position="3194"/>
    </location>
</feature>
<dbReference type="Proteomes" id="UP000193467">
    <property type="component" value="Unassembled WGS sequence"/>
</dbReference>
<dbReference type="InterPro" id="IPR000403">
    <property type="entry name" value="PI3/4_kinase_cat_dom"/>
</dbReference>
<evidence type="ECO:0000256" key="1">
    <source>
        <dbReference type="ARBA" id="ARBA00007234"/>
    </source>
</evidence>
<feature type="region of interest" description="Disordered" evidence="2">
    <location>
        <begin position="525"/>
        <end position="559"/>
    </location>
</feature>
<dbReference type="SMART" id="SM00146">
    <property type="entry name" value="PI3Kc"/>
    <property type="match status" value="1"/>
</dbReference>
<dbReference type="InterPro" id="IPR050517">
    <property type="entry name" value="DDR_Repair_Kinase"/>
</dbReference>
<gene>
    <name evidence="6" type="ORF">BCR35DRAFT_65122</name>
</gene>
<dbReference type="GO" id="GO:0005634">
    <property type="term" value="C:nucleus"/>
    <property type="evidence" value="ECO:0007669"/>
    <property type="project" value="TreeGrafter"/>
</dbReference>
<dbReference type="InterPro" id="IPR014009">
    <property type="entry name" value="PIK_FAT"/>
</dbReference>
<sequence>MAGTPSSTPSGRRTSAGASTTNSTTFASGSSLAGQDFEQIAAKLSDPHLDLKVKMNLATELRDSVDMYQRDMDIAKFFDLLLPCFINILKNGKPAFTSSSVDNRLRNLLIQILHRLPHVEPLRPHASSLMSLLLTLLRTENEDNAVLCMKVIIDLHRTYSRPPAASQNSDQPDQTVAKIAASVDEFLETVAELFRGMGPVVEDTFSTKGGAGEKDVPSPAAAAAPPAIEPDGAAGGAVVVYAPAMKSFKLLQDCPAAIVFIFQTYRQLVDKAITIFVPLVFDFLQLQAAPQARKHASMEPGKSWVGTAPEIPKAKRGAFQDMVMAQTKTMSFLAYMLRVSATALSSYLNVLPDIAVRLMKDCPSEAVAMKRDLVVATRHILQSELRSSFLGQIDTLLDDHVLVGNSVTGYENLRPLAYSMLADLIHHVRADLTVEQLSRIVHTYSANVHDPTLAAAIQTMCSKLLLNLIDPISSKEPKAAVQILQRIQVAFVSKMEAMAEVRDEWGKWAKPREPLPSVIASIEKREKERKEREEKDKAMVVDEEKKEDAADAMDVDGEKESTVAVVKKEEEELPPLPELDDVDIERSKPMRKAMVMVDPGPDPVKDARFLFRNLLFGFKTIALTLTRLQGSGPDAEMMCRFFESAVKCMVLFDSSRDQGREQKEVMEVFSTTLVQTELIIFQEVIEHRMEFFFSELIRNHELLVIPQTLLSNENVSQHFVAILFRFLSSRLGELGKNGKDYKEYTSVMLRLYKMSFMAVTIFPEKNEPVLLPHLSNLIMNSLKLASQAPEPNSYYLLLRALFRSIGGGRFEILYNEVLPLLQVLLEQLNALLKASDKSRRDLFAELILTVPVRLSVLLPYLSYLMRPLVHALQAGSDLVSQGLRTLELCVDNLTQEFLNPLMAPVIDEVMVGLWKLLRPLPFNHQHAHTTMRILGKIGGRNRKGFGPPKLEWKPVGAEALLDVKFEGKDATVRISPVVDVALKIIGRGDPHYRRVAFSFLKYAVAVFLKEGLPVGEPEKTFGNVLRGLFDATRVEEFTVEANQFLFDLAKHIFSLDTGRDPQSPAFSKQVLPLSSALIDGVIENICSVENSDLQKAGEQTQRIAEDLWATRNTTLDPHQDPATILLHQLASRIASMSYEQSWQRKTGAALGISILSTKVGVNIGWLTEHEIEFTRALLFSLKDMPGEAPSNADMVADTLLETIRICSAPGAREDTPAAKNQLNYLVGLLLLEVCSQIASVRETVKKALKILSDSTGTPLTEMLLPVRDRLLTPIFTKPLRALGFTMQIGHIDAVTYCISLSPPLIEFDDQLSRLLHEALGIADAEDSALLGGKASAKTTAPLTQLRVVCVQLISAAFASPELYNNANLHATRLKALSVYFKLLYAKSPEVVNAAYESLKLVMVLQGKLPKDLLQTGLKPVLMNLADYKKLSVASLQGLARLLELLTNYFKVEIGHKLIDHFRSLAVPKDILAASTKQPSEDGELEIMAAIINIFHLLPCPAAEIFLKEVIPAVVTVERHLKKLKTSIFTTPLAKYLNLYPREAVSFFFAHIREQPHLLKLPPDEAARDEGPGGASDRLKMREIEERRNMEEASAKADRYVATLRAVIASEHASQVRTTITASAVQLFEPALQLDGDLGYRAALIMRELVAQDPAWIVKTEGVLGLLITRWVSDIRRQRLSLEGDPHFQQLREDAVVLEIFIAYLEQAEHVDLLFHIVDSYTFWNSANHTVLSRFLNKHVALSTNVTFKRAILDRFIDIFDNTAVSKAHKTAALRVLVNPILLISFSRGQQEAELVDTDYITKIHSKIWQPLLTVVPDLATFEDEAMRVELCHMSTLLVRGYSHLVSENKKEVIKFGWVNIKLEDITVKQAAYVLIANFLQRYESPSKIVVQIYVALLKSHQPEARALVREALDVLAPSLPKRIGPGGAGGAPAGPVETGAPYWAKWTRKILIEDSSSMALLVNIYQLIVRHPDLFYQTRDLFIPHMVASLAKLTLGSTVTPDTRILTLDVIELILKWERKRIEAGKKEEEAKMDVDPPAGEGSEVVTSPKRAKADRAASVAPSTTSTTNPANYAVPSTLRDQVINNLLRFIANSQEALVRSNLVSRALSLLKELIGPNVWSDLHVKLAFFQRTFTQNEVTDETLVTLCNSAEVLNVVSAYKSPEWHLTNIGVLHMILEKGYASTEFRLHSALRPVLERIFDVLPSTVSAESTDAAPEVVAFVEWARGTIREGLTTLVNLPATMLILQGWAKSTPERVDEFFQPLIRVFSRFTKEHISATSPVSSSDPQLRLLVSSLEVLRQRVSQLGEHRRWFLSAIVQLVEKSSNIDVCRFLLQMTRKWITDKDEPHPTNKEKAGILLKMMSYETRGSEALQKDYLTLILDIYTDPTLVRSELTTKLEPAFLMGCKVRDPIIRSKFLAEFDKSLARGLFSRLHYVLGVQSWETLGETYWIHQALDLVLGAVDAQDPLFVGPTPKEVTPFVEQLRTFTTGELVSSARKLLYADPSATHALWVSTFKTSWTCLSRREQLDLTKFVVALITKEYHLRSVDRRPNVIQTLLSGVLACSPTPTLPPHVVRYLSKTFNAWHIGIELLQEALENPREEDSIRESTLDALAETYSELSEEDLLYGLWRRRAGYNETNAAISWEQIGEWGQAQVLYESAQITARSGVQPFTESEMALWEDHWIVTAQKLQQWDILSELAKNEGNKELLLECAWRLSDWNNDREIIEGALESMSPVGTPRRRIFEAYLALLNAYQSKPPDDVPAKKAFNKLCDEGIQLSLRKWYYLPDIVSQAHVPLLQVFQQFVELQEAQQIFSSLASTNAGNLDARSNELKSILGAWRDRLPNLWDDINVWSDLVAWRQHVFSAINKAYLPLVPTAAAGVPQNSSSFAYRGFHETAWIINRFAHVARKHHLNEVCITSLTKIYTLPNIEIQEAFLKLREQAKCHYQNSSELSSGLEVINNTNLMYFNSGQKAEFFTLKGMFLAKLHLHDEANQTFNLAVSMDMGFAKAWAEWGEYHDRMYKENPQDLNIAANAVSCYLQAAGLYKSAKVRKLLVRILWLLSLDDTSGTVAKAFDSYKGDIPTWYWITFIPQLLLALSQREARYARIILMKIAKLFPQSLFFQLRTIREDLSMAKRQHAQNQARIAAAAKAAEQAAAEAAGEAPKADGAPNGDGQPHPAVQPTNPNGPRHPWEHVDEIMSILKTAFPLLALSMEMIVDQISTRFKPSPEEDIYRLISALLADSLQQYIGRASQPTDDGLLSQATIANIARFAENLHPTGIKTSFENDFLKTKPTLREYVQRLQLWRDRYESLLNKKAKKSNLEAVSHWLVEFQYQKFDEIEVPGQYLKHEDNNANFVRISHFANKFDVTRSHGVYFRRLTILGHDGSTHRFAIQVPSVRTSRREERIMQLFRMLNCPLSTRKESRKRNLAFNIPIVVPLAPGVRLVENDASITSLQDVYEQHCEKVGMKKEDPVLAHTERVRALHRQDPPLGRAELWNGRQEIAEEIAAKMIPDDILKKYMIQSMASPSELWQIRKQMTLQMASFIFMTYVMSMGARHPNRIHISRSSGKLYTSDMLPSITPNKPEFFNNESVPFRFTPNLQRFITPIGTEGLLTSSMMAIARCLTESEYDFEHRLSIFVREEILMIAQMSKVDLRPNLRELVLNNVDQVVRRARVMSCKLERDRPPSPTVPVNQSILELLLQATSAQNLSRMEPIWQPSL</sequence>
<evidence type="ECO:0000259" key="3">
    <source>
        <dbReference type="PROSITE" id="PS50290"/>
    </source>
</evidence>
<dbReference type="PROSITE" id="PS51190">
    <property type="entry name" value="FATC"/>
    <property type="match status" value="1"/>
</dbReference>
<dbReference type="STRING" id="106004.A0A1Y2FHW4"/>
<dbReference type="InterPro" id="IPR003151">
    <property type="entry name" value="PIK-rel_kinase_FAT"/>
</dbReference>
<feature type="region of interest" description="Disordered" evidence="2">
    <location>
        <begin position="207"/>
        <end position="227"/>
    </location>
</feature>
<organism evidence="6 7">
    <name type="scientific">Leucosporidium creatinivorum</name>
    <dbReference type="NCBI Taxonomy" id="106004"/>
    <lineage>
        <taxon>Eukaryota</taxon>
        <taxon>Fungi</taxon>
        <taxon>Dikarya</taxon>
        <taxon>Basidiomycota</taxon>
        <taxon>Pucciniomycotina</taxon>
        <taxon>Microbotryomycetes</taxon>
        <taxon>Leucosporidiales</taxon>
        <taxon>Leucosporidium</taxon>
    </lineage>
</organism>
<dbReference type="InterPro" id="IPR036940">
    <property type="entry name" value="PI3/4_kinase_cat_sf"/>
</dbReference>
<feature type="region of interest" description="Disordered" evidence="2">
    <location>
        <begin position="1"/>
        <end position="30"/>
    </location>
</feature>
<feature type="region of interest" description="Disordered" evidence="2">
    <location>
        <begin position="2027"/>
        <end position="2072"/>
    </location>
</feature>
<evidence type="ECO:0000259" key="4">
    <source>
        <dbReference type="PROSITE" id="PS51189"/>
    </source>
</evidence>
<dbReference type="InterPro" id="IPR003152">
    <property type="entry name" value="FATC_dom"/>
</dbReference>
<dbReference type="InterPro" id="IPR046807">
    <property type="entry name" value="Tra1_central"/>
</dbReference>
<dbReference type="PANTHER" id="PTHR11139">
    <property type="entry name" value="ATAXIA TELANGIECTASIA MUTATED ATM -RELATED"/>
    <property type="match status" value="1"/>
</dbReference>
<dbReference type="Pfam" id="PF20175">
    <property type="entry name" value="Tra1_central"/>
    <property type="match status" value="1"/>
</dbReference>
<dbReference type="CDD" id="cd05163">
    <property type="entry name" value="PIKK_TRRAP"/>
    <property type="match status" value="1"/>
</dbReference>
<proteinExistence type="inferred from homology"/>
<accession>A0A1Y2FHW4</accession>
<dbReference type="PROSITE" id="PS50290">
    <property type="entry name" value="PI3_4_KINASE_3"/>
    <property type="match status" value="1"/>
</dbReference>
<dbReference type="PANTHER" id="PTHR11139:SF1">
    <property type="entry name" value="TRANSFORMATION_TRANSCRIPTION DOMAIN-ASSOCIATED PROTEIN"/>
    <property type="match status" value="1"/>
</dbReference>
<dbReference type="GO" id="GO:0006281">
    <property type="term" value="P:DNA repair"/>
    <property type="evidence" value="ECO:0007669"/>
    <property type="project" value="TreeGrafter"/>
</dbReference>
<dbReference type="InterPro" id="IPR016024">
    <property type="entry name" value="ARM-type_fold"/>
</dbReference>
<feature type="compositionally biased region" description="Low complexity" evidence="2">
    <location>
        <begin position="217"/>
        <end position="227"/>
    </location>
</feature>
<dbReference type="InterPro" id="IPR011009">
    <property type="entry name" value="Kinase-like_dom_sf"/>
</dbReference>
<comment type="similarity">
    <text evidence="1">Belongs to the PI3/PI4-kinase family. TRA1 subfamily.</text>
</comment>
<dbReference type="GO" id="GO:0006355">
    <property type="term" value="P:regulation of DNA-templated transcription"/>
    <property type="evidence" value="ECO:0007669"/>
    <property type="project" value="TreeGrafter"/>
</dbReference>
<feature type="domain" description="PI3K/PI4K catalytic" evidence="3">
    <location>
        <begin position="3364"/>
        <end position="3687"/>
    </location>
</feature>
<dbReference type="PROSITE" id="PS51189">
    <property type="entry name" value="FAT"/>
    <property type="match status" value="1"/>
</dbReference>
<evidence type="ECO:0000313" key="6">
    <source>
        <dbReference type="EMBL" id="ORY83540.1"/>
    </source>
</evidence>
<dbReference type="EMBL" id="MCGR01000019">
    <property type="protein sequence ID" value="ORY83540.1"/>
    <property type="molecule type" value="Genomic_DNA"/>
</dbReference>
<protein>
    <submittedName>
        <fullName evidence="6">Uncharacterized protein</fullName>
    </submittedName>
</protein>
<feature type="compositionally biased region" description="Low complexity" evidence="2">
    <location>
        <begin position="2057"/>
        <end position="2072"/>
    </location>
</feature>
<dbReference type="InParanoid" id="A0A1Y2FHW4"/>
<name>A0A1Y2FHW4_9BASI</name>
<dbReference type="GO" id="GO:0035267">
    <property type="term" value="C:NuA4 histone acetyltransferase complex"/>
    <property type="evidence" value="ECO:0007669"/>
    <property type="project" value="TreeGrafter"/>
</dbReference>
<feature type="compositionally biased region" description="Basic and acidic residues" evidence="2">
    <location>
        <begin position="525"/>
        <end position="549"/>
    </location>
</feature>
<dbReference type="Gene3D" id="1.10.1070.11">
    <property type="entry name" value="Phosphatidylinositol 3-/4-kinase, catalytic domain"/>
    <property type="match status" value="1"/>
</dbReference>
<dbReference type="SUPFAM" id="SSF48371">
    <property type="entry name" value="ARM repeat"/>
    <property type="match status" value="3"/>
</dbReference>
<dbReference type="InterPro" id="IPR046805">
    <property type="entry name" value="Tra1_ring"/>
</dbReference>